<dbReference type="Gene3D" id="3.30.1200.10">
    <property type="entry name" value="YggU-like"/>
    <property type="match status" value="1"/>
</dbReference>
<accession>A0A0G0LH98</accession>
<comment type="caution">
    <text evidence="2">The sequence shown here is derived from an EMBL/GenBank/DDBJ whole genome shotgun (WGS) entry which is preliminary data.</text>
</comment>
<dbReference type="Proteomes" id="UP000033841">
    <property type="component" value="Unassembled WGS sequence"/>
</dbReference>
<evidence type="ECO:0000313" key="2">
    <source>
        <dbReference type="EMBL" id="KKQ90442.1"/>
    </source>
</evidence>
<evidence type="ECO:0000313" key="3">
    <source>
        <dbReference type="Proteomes" id="UP000033841"/>
    </source>
</evidence>
<dbReference type="InterPro" id="IPR036591">
    <property type="entry name" value="YggU-like_sf"/>
</dbReference>
<proteinExistence type="inferred from homology"/>
<comment type="similarity">
    <text evidence="1">Belongs to the UPF0235 family.</text>
</comment>
<dbReference type="AlphaFoldDB" id="A0A0G0LH98"/>
<gene>
    <name evidence="2" type="ORF">UT14_C0036G0003</name>
</gene>
<organism evidence="2 3">
    <name type="scientific">Candidatus Shapirobacteria bacterium GW2011_GWE1_38_92</name>
    <dbReference type="NCBI Taxonomy" id="1618489"/>
    <lineage>
        <taxon>Bacteria</taxon>
        <taxon>Candidatus Shapironibacteriota</taxon>
    </lineage>
</organism>
<protein>
    <submittedName>
        <fullName evidence="2">Uncharacterized protein</fullName>
    </submittedName>
</protein>
<evidence type="ECO:0000256" key="1">
    <source>
        <dbReference type="ARBA" id="ARBA00010364"/>
    </source>
</evidence>
<dbReference type="NCBIfam" id="TIGR00251">
    <property type="entry name" value="DUF167 family protein"/>
    <property type="match status" value="1"/>
</dbReference>
<name>A0A0G0LH98_9BACT</name>
<dbReference type="Pfam" id="PF02594">
    <property type="entry name" value="DUF167"/>
    <property type="match status" value="1"/>
</dbReference>
<dbReference type="InterPro" id="IPR003746">
    <property type="entry name" value="DUF167"/>
</dbReference>
<dbReference type="EMBL" id="LBVR01000036">
    <property type="protein sequence ID" value="KKQ90442.1"/>
    <property type="molecule type" value="Genomic_DNA"/>
</dbReference>
<dbReference type="SUPFAM" id="SSF69786">
    <property type="entry name" value="YggU-like"/>
    <property type="match status" value="1"/>
</dbReference>
<reference evidence="2 3" key="1">
    <citation type="journal article" date="2015" name="Nature">
        <title>rRNA introns, odd ribosomes, and small enigmatic genomes across a large radiation of phyla.</title>
        <authorList>
            <person name="Brown C.T."/>
            <person name="Hug L.A."/>
            <person name="Thomas B.C."/>
            <person name="Sharon I."/>
            <person name="Castelle C.J."/>
            <person name="Singh A."/>
            <person name="Wilkins M.J."/>
            <person name="Williams K.H."/>
            <person name="Banfield J.F."/>
        </authorList>
    </citation>
    <scope>NUCLEOTIDE SEQUENCE [LARGE SCALE GENOMIC DNA]</scope>
</reference>
<sequence>MVKVFYIYIIVIVHPNSKNPRIEKDMFHTLHVYVTAPPLEGKANKKVIFLCCEGGSQKIRCLK</sequence>